<reference evidence="2 3" key="1">
    <citation type="submission" date="2016-05" db="EMBL/GenBank/DDBJ databases">
        <title>Genome sequencing reveals origins of a unique bacterial endosymbiosis in the earliest lineages of terrestrial Fungi.</title>
        <authorList>
            <consortium name="DOE Joint Genome Institute"/>
            <person name="Uehling J."/>
            <person name="Gryganskyi A."/>
            <person name="Hameed K."/>
            <person name="Tschaplinski T."/>
            <person name="Misztal P."/>
            <person name="Wu S."/>
            <person name="Desiro A."/>
            <person name="Vande Pol N."/>
            <person name="Du Z.-Y."/>
            <person name="Zienkiewicz A."/>
            <person name="Zienkiewicz K."/>
            <person name="Morin E."/>
            <person name="Tisserant E."/>
            <person name="Splivallo R."/>
            <person name="Hainaut M."/>
            <person name="Henrissat B."/>
            <person name="Ohm R."/>
            <person name="Kuo A."/>
            <person name="Yan J."/>
            <person name="Lipzen A."/>
            <person name="Nolan M."/>
            <person name="Labutti K."/>
            <person name="Barry K."/>
            <person name="Goldstein A."/>
            <person name="Labbe J."/>
            <person name="Schadt C."/>
            <person name="Tuskan G."/>
            <person name="Grigoriev I."/>
            <person name="Martin F."/>
            <person name="Vilgalys R."/>
            <person name="Bonito G."/>
        </authorList>
    </citation>
    <scope>NUCLEOTIDE SEQUENCE [LARGE SCALE GENOMIC DNA]</scope>
    <source>
        <strain evidence="2 3">AG-77</strain>
    </source>
</reference>
<sequence length="92" mass="10442">MTVPLMVLILSHFYMVKPEEDQHQAVDEFGIPREPLLIPGMPLLNNAAQLLEWTASCINEFHALWRDPSTPLPYSPQMQVGSPLESLWLVSD</sequence>
<protein>
    <submittedName>
        <fullName evidence="2">Uncharacterized protein</fullName>
    </submittedName>
</protein>
<keyword evidence="3" id="KW-1185">Reference proteome</keyword>
<accession>A0A197KAD7</accession>
<feature type="chain" id="PRO_5008276714" evidence="1">
    <location>
        <begin position="19"/>
        <end position="92"/>
    </location>
</feature>
<feature type="signal peptide" evidence="1">
    <location>
        <begin position="1"/>
        <end position="18"/>
    </location>
</feature>
<keyword evidence="1" id="KW-0732">Signal</keyword>
<organism evidence="2 3">
    <name type="scientific">Linnemannia elongata AG-77</name>
    <dbReference type="NCBI Taxonomy" id="1314771"/>
    <lineage>
        <taxon>Eukaryota</taxon>
        <taxon>Fungi</taxon>
        <taxon>Fungi incertae sedis</taxon>
        <taxon>Mucoromycota</taxon>
        <taxon>Mortierellomycotina</taxon>
        <taxon>Mortierellomycetes</taxon>
        <taxon>Mortierellales</taxon>
        <taxon>Mortierellaceae</taxon>
        <taxon>Linnemannia</taxon>
    </lineage>
</organism>
<evidence type="ECO:0000313" key="2">
    <source>
        <dbReference type="EMBL" id="OAQ34460.1"/>
    </source>
</evidence>
<name>A0A197KAD7_9FUNG</name>
<gene>
    <name evidence="2" type="ORF">K457DRAFT_14299</name>
</gene>
<proteinExistence type="predicted"/>
<evidence type="ECO:0000313" key="3">
    <source>
        <dbReference type="Proteomes" id="UP000078512"/>
    </source>
</evidence>
<dbReference type="Proteomes" id="UP000078512">
    <property type="component" value="Unassembled WGS sequence"/>
</dbReference>
<dbReference type="EMBL" id="KV442017">
    <property type="protein sequence ID" value="OAQ34460.1"/>
    <property type="molecule type" value="Genomic_DNA"/>
</dbReference>
<evidence type="ECO:0000256" key="1">
    <source>
        <dbReference type="SAM" id="SignalP"/>
    </source>
</evidence>
<dbReference type="OrthoDB" id="2315355at2759"/>
<dbReference type="AlphaFoldDB" id="A0A197KAD7"/>